<evidence type="ECO:0000256" key="6">
    <source>
        <dbReference type="ARBA" id="ARBA00022989"/>
    </source>
</evidence>
<feature type="transmembrane region" description="Helical" evidence="8">
    <location>
        <begin position="279"/>
        <end position="298"/>
    </location>
</feature>
<dbReference type="PANTHER" id="PTHR33908">
    <property type="entry name" value="MANNOSYLTRANSFERASE YKCB-RELATED"/>
    <property type="match status" value="1"/>
</dbReference>
<keyword evidence="7 8" id="KW-0472">Membrane</keyword>
<feature type="transmembrane region" description="Helical" evidence="8">
    <location>
        <begin position="331"/>
        <end position="355"/>
    </location>
</feature>
<accession>A0A1F8EXQ1</accession>
<sequence length="559" mass="63540">MFNFFKNKKAVFLSILFLFLVLRLPGLHLPYHQDERKAVVGYSSLSSGTPHPPLTRAIFTLDATIFGRDNFRAMPLVFGVANLFLLFYFVRRRFGYGAAVWSSLFFSLSFYSVLGSLVTEMDGQVLPFFFLLSLVAYFNWKEAPSPRKKTIWGVFLAFSLILGFLTKLNFIIAVGAIILDFLIENRKSFVNKKLLIKYGLAVLGFLALLAVALFNAKLFFRSYDLSMTLGHVNDFIKLSGRAYLQVIIQVAKAIMYVSPLLLVPIFFVNKGDWKKFRIFWLFLLLGAIFYLIIFDFSRSALDKYLAFIIVPLSIIAGTIMADAWKKSEAKLLIPTGELIFSGLVLASIIFSVQFLPHFTPPLYPKEEWISRIIKLRWNFVFPFTGGSGPLGFYVSWLFIALSWSISILLALAALFKKELRKLAMCGIIVVGLFYNLAFAEEYLLGRINGSPNALLKKAISFIENNSAIGRVISYNDIGAYEFIKIDKYERRLYAAPKFEAAYADILQNFQGHYLVIDIPHLSSESPYAKHFMTCDTIYEDRSGKISAKVYNCKNVPTTR</sequence>
<evidence type="ECO:0000256" key="2">
    <source>
        <dbReference type="ARBA" id="ARBA00022475"/>
    </source>
</evidence>
<feature type="transmembrane region" description="Helical" evidence="8">
    <location>
        <begin position="390"/>
        <end position="415"/>
    </location>
</feature>
<keyword evidence="6 8" id="KW-1133">Transmembrane helix</keyword>
<feature type="transmembrane region" description="Helical" evidence="8">
    <location>
        <begin position="96"/>
        <end position="118"/>
    </location>
</feature>
<evidence type="ECO:0000313" key="11">
    <source>
        <dbReference type="Proteomes" id="UP000177507"/>
    </source>
</evidence>
<evidence type="ECO:0000256" key="5">
    <source>
        <dbReference type="ARBA" id="ARBA00022692"/>
    </source>
</evidence>
<dbReference type="InterPro" id="IPR038731">
    <property type="entry name" value="RgtA/B/C-like"/>
</dbReference>
<keyword evidence="5 8" id="KW-0812">Transmembrane</keyword>
<evidence type="ECO:0000256" key="7">
    <source>
        <dbReference type="ARBA" id="ARBA00023136"/>
    </source>
</evidence>
<gene>
    <name evidence="10" type="ORF">A2831_00485</name>
</gene>
<evidence type="ECO:0000256" key="1">
    <source>
        <dbReference type="ARBA" id="ARBA00004651"/>
    </source>
</evidence>
<evidence type="ECO:0000313" key="10">
    <source>
        <dbReference type="EMBL" id="OGN05647.1"/>
    </source>
</evidence>
<feature type="transmembrane region" description="Helical" evidence="8">
    <location>
        <begin position="73"/>
        <end position="90"/>
    </location>
</feature>
<dbReference type="STRING" id="1802668.A2831_00485"/>
<protein>
    <recommendedName>
        <fullName evidence="9">Glycosyltransferase RgtA/B/C/D-like domain-containing protein</fullName>
    </recommendedName>
</protein>
<evidence type="ECO:0000256" key="3">
    <source>
        <dbReference type="ARBA" id="ARBA00022676"/>
    </source>
</evidence>
<dbReference type="InterPro" id="IPR050297">
    <property type="entry name" value="LipidA_mod_glycosyltrf_83"/>
</dbReference>
<evidence type="ECO:0000256" key="4">
    <source>
        <dbReference type="ARBA" id="ARBA00022679"/>
    </source>
</evidence>
<comment type="subcellular location">
    <subcellularLocation>
        <location evidence="1">Cell membrane</location>
        <topology evidence="1">Multi-pass membrane protein</topology>
    </subcellularLocation>
</comment>
<feature type="transmembrane region" description="Helical" evidence="8">
    <location>
        <begin position="152"/>
        <end position="183"/>
    </location>
</feature>
<dbReference type="GO" id="GO:0009103">
    <property type="term" value="P:lipopolysaccharide biosynthetic process"/>
    <property type="evidence" value="ECO:0007669"/>
    <property type="project" value="UniProtKB-ARBA"/>
</dbReference>
<feature type="transmembrane region" description="Helical" evidence="8">
    <location>
        <begin position="242"/>
        <end position="267"/>
    </location>
</feature>
<dbReference type="Pfam" id="PF13231">
    <property type="entry name" value="PMT_2"/>
    <property type="match status" value="1"/>
</dbReference>
<keyword evidence="3" id="KW-0328">Glycosyltransferase</keyword>
<feature type="transmembrane region" description="Helical" evidence="8">
    <location>
        <begin position="195"/>
        <end position="220"/>
    </location>
</feature>
<evidence type="ECO:0000256" key="8">
    <source>
        <dbReference type="SAM" id="Phobius"/>
    </source>
</evidence>
<keyword evidence="2" id="KW-1003">Cell membrane</keyword>
<comment type="caution">
    <text evidence="10">The sequence shown here is derived from an EMBL/GenBank/DDBJ whole genome shotgun (WGS) entry which is preliminary data.</text>
</comment>
<name>A0A1F8EXQ1_9BACT</name>
<dbReference type="Proteomes" id="UP000177507">
    <property type="component" value="Unassembled WGS sequence"/>
</dbReference>
<dbReference type="EMBL" id="MGJI01000006">
    <property type="protein sequence ID" value="OGN05647.1"/>
    <property type="molecule type" value="Genomic_DNA"/>
</dbReference>
<dbReference type="PANTHER" id="PTHR33908:SF11">
    <property type="entry name" value="MEMBRANE PROTEIN"/>
    <property type="match status" value="1"/>
</dbReference>
<feature type="transmembrane region" description="Helical" evidence="8">
    <location>
        <begin position="422"/>
        <end position="439"/>
    </location>
</feature>
<feature type="domain" description="Glycosyltransferase RgtA/B/C/D-like" evidence="9">
    <location>
        <begin position="51"/>
        <end position="205"/>
    </location>
</feature>
<dbReference type="GO" id="GO:0016763">
    <property type="term" value="F:pentosyltransferase activity"/>
    <property type="evidence" value="ECO:0007669"/>
    <property type="project" value="TreeGrafter"/>
</dbReference>
<organism evidence="10 11">
    <name type="scientific">Candidatus Yanofskybacteria bacterium RIFCSPHIGHO2_01_FULL_44_17</name>
    <dbReference type="NCBI Taxonomy" id="1802668"/>
    <lineage>
        <taxon>Bacteria</taxon>
        <taxon>Candidatus Yanofskyibacteriota</taxon>
    </lineage>
</organism>
<proteinExistence type="predicted"/>
<dbReference type="GO" id="GO:0005886">
    <property type="term" value="C:plasma membrane"/>
    <property type="evidence" value="ECO:0007669"/>
    <property type="project" value="UniProtKB-SubCell"/>
</dbReference>
<evidence type="ECO:0000259" key="9">
    <source>
        <dbReference type="Pfam" id="PF13231"/>
    </source>
</evidence>
<feature type="transmembrane region" description="Helical" evidence="8">
    <location>
        <begin position="304"/>
        <end position="324"/>
    </location>
</feature>
<keyword evidence="4" id="KW-0808">Transferase</keyword>
<dbReference type="AlphaFoldDB" id="A0A1F8EXQ1"/>
<reference evidence="10 11" key="1">
    <citation type="journal article" date="2016" name="Nat. Commun.">
        <title>Thousands of microbial genomes shed light on interconnected biogeochemical processes in an aquifer system.</title>
        <authorList>
            <person name="Anantharaman K."/>
            <person name="Brown C.T."/>
            <person name="Hug L.A."/>
            <person name="Sharon I."/>
            <person name="Castelle C.J."/>
            <person name="Probst A.J."/>
            <person name="Thomas B.C."/>
            <person name="Singh A."/>
            <person name="Wilkins M.J."/>
            <person name="Karaoz U."/>
            <person name="Brodie E.L."/>
            <person name="Williams K.H."/>
            <person name="Hubbard S.S."/>
            <person name="Banfield J.F."/>
        </authorList>
    </citation>
    <scope>NUCLEOTIDE SEQUENCE [LARGE SCALE GENOMIC DNA]</scope>
</reference>